<organism evidence="1 2">
    <name type="scientific">Funneliformis geosporum</name>
    <dbReference type="NCBI Taxonomy" id="1117311"/>
    <lineage>
        <taxon>Eukaryota</taxon>
        <taxon>Fungi</taxon>
        <taxon>Fungi incertae sedis</taxon>
        <taxon>Mucoromycota</taxon>
        <taxon>Glomeromycotina</taxon>
        <taxon>Glomeromycetes</taxon>
        <taxon>Glomerales</taxon>
        <taxon>Glomeraceae</taxon>
        <taxon>Funneliformis</taxon>
    </lineage>
</organism>
<dbReference type="Proteomes" id="UP001153678">
    <property type="component" value="Unassembled WGS sequence"/>
</dbReference>
<accession>A0A9W4T1F1</accession>
<dbReference type="EMBL" id="CAMKVN010007098">
    <property type="protein sequence ID" value="CAI2191094.1"/>
    <property type="molecule type" value="Genomic_DNA"/>
</dbReference>
<protein>
    <submittedName>
        <fullName evidence="1">12970_t:CDS:1</fullName>
    </submittedName>
</protein>
<sequence>MSDFIKASEFYQELFKAKESFNIYEDYEFKAVCDILHTRMIKLEEINNDDYNGADSLTDEEMIQIFKHPNMSNNTSDGNNEGLDS</sequence>
<name>A0A9W4T1F1_9GLOM</name>
<dbReference type="AlphaFoldDB" id="A0A9W4T1F1"/>
<comment type="caution">
    <text evidence="1">The sequence shown here is derived from an EMBL/GenBank/DDBJ whole genome shotgun (WGS) entry which is preliminary data.</text>
</comment>
<reference evidence="1" key="1">
    <citation type="submission" date="2022-08" db="EMBL/GenBank/DDBJ databases">
        <authorList>
            <person name="Kallberg Y."/>
            <person name="Tangrot J."/>
            <person name="Rosling A."/>
        </authorList>
    </citation>
    <scope>NUCLEOTIDE SEQUENCE</scope>
    <source>
        <strain evidence="1">Wild A</strain>
    </source>
</reference>
<keyword evidence="2" id="KW-1185">Reference proteome</keyword>
<dbReference type="OrthoDB" id="2415589at2759"/>
<proteinExistence type="predicted"/>
<gene>
    <name evidence="1" type="ORF">FWILDA_LOCUS14905</name>
</gene>
<evidence type="ECO:0000313" key="2">
    <source>
        <dbReference type="Proteomes" id="UP001153678"/>
    </source>
</evidence>
<evidence type="ECO:0000313" key="1">
    <source>
        <dbReference type="EMBL" id="CAI2191094.1"/>
    </source>
</evidence>